<sequence length="134" mass="15033">MNENFLATVTFFAAVCMADKKCPCVLLCIFKGRRGIAKGPGETAAVTVTKCAKDEGCRELKCIKRLLSSRIFFQEKVGSVTEMENRTLQNSSLKIPSLLQKFNKRGAYFSGIVVGKKFNSFQRGPREDVFDRQH</sequence>
<comment type="caution">
    <text evidence="1">The sequence shown here is derived from an EMBL/GenBank/DDBJ whole genome shotgun (WGS) entry which is preliminary data.</text>
</comment>
<evidence type="ECO:0008006" key="3">
    <source>
        <dbReference type="Google" id="ProtNLM"/>
    </source>
</evidence>
<gene>
    <name evidence="1" type="ORF">CEXT_736041</name>
</gene>
<evidence type="ECO:0000313" key="2">
    <source>
        <dbReference type="Proteomes" id="UP001054945"/>
    </source>
</evidence>
<reference evidence="1 2" key="1">
    <citation type="submission" date="2021-06" db="EMBL/GenBank/DDBJ databases">
        <title>Caerostris extrusa draft genome.</title>
        <authorList>
            <person name="Kono N."/>
            <person name="Arakawa K."/>
        </authorList>
    </citation>
    <scope>NUCLEOTIDE SEQUENCE [LARGE SCALE GENOMIC DNA]</scope>
</reference>
<dbReference type="EMBL" id="BPLR01011353">
    <property type="protein sequence ID" value="GIY45974.1"/>
    <property type="molecule type" value="Genomic_DNA"/>
</dbReference>
<name>A0AAV4TJS3_CAEEX</name>
<keyword evidence="2" id="KW-1185">Reference proteome</keyword>
<evidence type="ECO:0000313" key="1">
    <source>
        <dbReference type="EMBL" id="GIY45974.1"/>
    </source>
</evidence>
<accession>A0AAV4TJS3</accession>
<proteinExistence type="predicted"/>
<protein>
    <recommendedName>
        <fullName evidence="3">Secreted protein</fullName>
    </recommendedName>
</protein>
<dbReference type="Proteomes" id="UP001054945">
    <property type="component" value="Unassembled WGS sequence"/>
</dbReference>
<dbReference type="AlphaFoldDB" id="A0AAV4TJS3"/>
<organism evidence="1 2">
    <name type="scientific">Caerostris extrusa</name>
    <name type="common">Bark spider</name>
    <name type="synonym">Caerostris bankana</name>
    <dbReference type="NCBI Taxonomy" id="172846"/>
    <lineage>
        <taxon>Eukaryota</taxon>
        <taxon>Metazoa</taxon>
        <taxon>Ecdysozoa</taxon>
        <taxon>Arthropoda</taxon>
        <taxon>Chelicerata</taxon>
        <taxon>Arachnida</taxon>
        <taxon>Araneae</taxon>
        <taxon>Araneomorphae</taxon>
        <taxon>Entelegynae</taxon>
        <taxon>Araneoidea</taxon>
        <taxon>Araneidae</taxon>
        <taxon>Caerostris</taxon>
    </lineage>
</organism>